<evidence type="ECO:0000313" key="1">
    <source>
        <dbReference type="EMBL" id="NIL29067.1"/>
    </source>
</evidence>
<feature type="non-terminal residue" evidence="1">
    <location>
        <position position="1"/>
    </location>
</feature>
<comment type="caution">
    <text evidence="1">The sequence shown here is derived from an EMBL/GenBank/DDBJ whole genome shotgun (WGS) entry which is preliminary data.</text>
</comment>
<proteinExistence type="predicted"/>
<dbReference type="AlphaFoldDB" id="A0AA90Y1T1"/>
<gene>
    <name evidence="1" type="ORF">HB980_21320</name>
</gene>
<protein>
    <submittedName>
        <fullName evidence="1">Hemagglutinin</fullName>
    </submittedName>
</protein>
<reference evidence="1" key="1">
    <citation type="submission" date="2020-03" db="EMBL/GenBank/DDBJ databases">
        <authorList>
            <person name="Kislichkina A."/>
            <person name="Dentovskaya S."/>
            <person name="Shaikhutdinov R."/>
            <person name="Ivanov S."/>
            <person name="Sizova A."/>
            <person name="Solomentsev V."/>
            <person name="Bogun A."/>
        </authorList>
    </citation>
    <scope>NUCLEOTIDE SEQUENCE</scope>
    <source>
        <strain evidence="1">SCPM-O-B-8025</strain>
    </source>
</reference>
<dbReference type="EMBL" id="JAASAN010000026">
    <property type="protein sequence ID" value="NIL29067.1"/>
    <property type="molecule type" value="Genomic_DNA"/>
</dbReference>
<evidence type="ECO:0000313" key="2">
    <source>
        <dbReference type="Proteomes" id="UP000698240"/>
    </source>
</evidence>
<name>A0AA90Y1T1_9GAMM</name>
<organism evidence="1 2">
    <name type="scientific">Yersinia massiliensis</name>
    <dbReference type="NCBI Taxonomy" id="419257"/>
    <lineage>
        <taxon>Bacteria</taxon>
        <taxon>Pseudomonadati</taxon>
        <taxon>Pseudomonadota</taxon>
        <taxon>Gammaproteobacteria</taxon>
        <taxon>Enterobacterales</taxon>
        <taxon>Yersiniaceae</taxon>
        <taxon>Yersinia</taxon>
    </lineage>
</organism>
<dbReference type="Proteomes" id="UP000698240">
    <property type="component" value="Unassembled WGS sequence"/>
</dbReference>
<accession>A0AA90Y1T1</accession>
<sequence length="115" mass="12938">NSTVTPIPEGLSQDDIAYISKIWSDKKNTTSVENAYGHWQKHGAEFPEYKNAKQYVEAAHNFVTNPPDGTLTKTRPNGDTVYYNPSSNTFGIKMSDGSPRTMFKPDAGMDYWNKQ</sequence>